<reference evidence="3 4" key="1">
    <citation type="submission" date="2017-11" db="EMBL/GenBank/DDBJ databases">
        <title>Genome sequence of the bacterial symbiont EPR9N from a vent mussel Bathymodiolus thermophilus.</title>
        <authorList>
            <person name="Won Y.-J."/>
        </authorList>
    </citation>
    <scope>NUCLEOTIDE SEQUENCE [LARGE SCALE GENOMIC DNA]</scope>
    <source>
        <strain evidence="3 4">EPR9N</strain>
    </source>
</reference>
<protein>
    <submittedName>
        <fullName evidence="3">Uncharacterized protein</fullName>
    </submittedName>
</protein>
<keyword evidence="1" id="KW-1133">Transmembrane helix</keyword>
<keyword evidence="1" id="KW-0472">Membrane</keyword>
<evidence type="ECO:0000313" key="3">
    <source>
        <dbReference type="EMBL" id="AYQ57686.1"/>
    </source>
</evidence>
<dbReference type="RefSeq" id="WP_122952098.1">
    <property type="nucleotide sequence ID" value="NZ_CP024634.1"/>
</dbReference>
<evidence type="ECO:0000313" key="4">
    <source>
        <dbReference type="Proteomes" id="UP000278334"/>
    </source>
</evidence>
<evidence type="ECO:0000256" key="2">
    <source>
        <dbReference type="SAM" id="SignalP"/>
    </source>
</evidence>
<sequence length="89" mass="9648" precursor="true">MKKILTIAIVFISSTVFAHPGHGISEFANLMAAVQHYFSSNYHIVAILSLSFALMTGAFFVYKRKQVLSLTLTLFGVLGSILGIGLLLS</sequence>
<organism evidence="3 4">
    <name type="scientific">Bathymodiolus thermophilus thioautotrophic gill symbiont</name>
    <dbReference type="NCBI Taxonomy" id="2360"/>
    <lineage>
        <taxon>Bacteria</taxon>
        <taxon>Pseudomonadati</taxon>
        <taxon>Pseudomonadota</taxon>
        <taxon>Gammaproteobacteria</taxon>
        <taxon>sulfur-oxidizing symbionts</taxon>
    </lineage>
</organism>
<feature type="transmembrane region" description="Helical" evidence="1">
    <location>
        <begin position="67"/>
        <end position="88"/>
    </location>
</feature>
<evidence type="ECO:0000256" key="1">
    <source>
        <dbReference type="SAM" id="Phobius"/>
    </source>
</evidence>
<dbReference type="KEGG" id="bthg:MS2017_2028"/>
<accession>A0A3G3IP81</accession>
<keyword evidence="2" id="KW-0732">Signal</keyword>
<feature type="signal peptide" evidence="2">
    <location>
        <begin position="1"/>
        <end position="18"/>
    </location>
</feature>
<dbReference type="AlphaFoldDB" id="A0A3G3IP81"/>
<gene>
    <name evidence="3" type="ORF">MS2017_2028</name>
</gene>
<feature type="chain" id="PRO_5017924175" evidence="2">
    <location>
        <begin position="19"/>
        <end position="89"/>
    </location>
</feature>
<keyword evidence="1" id="KW-0812">Transmembrane</keyword>
<proteinExistence type="predicted"/>
<dbReference type="EMBL" id="CP024634">
    <property type="protein sequence ID" value="AYQ57686.1"/>
    <property type="molecule type" value="Genomic_DNA"/>
</dbReference>
<feature type="transmembrane region" description="Helical" evidence="1">
    <location>
        <begin position="42"/>
        <end position="62"/>
    </location>
</feature>
<name>A0A3G3IP81_9GAMM</name>
<dbReference type="Proteomes" id="UP000278334">
    <property type="component" value="Chromosome"/>
</dbReference>